<dbReference type="AlphaFoldDB" id="A0A9P5SMD8"/>
<dbReference type="EMBL" id="JAAAUY010000396">
    <property type="protein sequence ID" value="KAF9330453.1"/>
    <property type="molecule type" value="Genomic_DNA"/>
</dbReference>
<feature type="compositionally biased region" description="Low complexity" evidence="1">
    <location>
        <begin position="31"/>
        <end position="42"/>
    </location>
</feature>
<evidence type="ECO:0000313" key="3">
    <source>
        <dbReference type="Proteomes" id="UP000696485"/>
    </source>
</evidence>
<name>A0A9P5SMD8_9FUNG</name>
<feature type="region of interest" description="Disordered" evidence="1">
    <location>
        <begin position="288"/>
        <end position="326"/>
    </location>
</feature>
<feature type="compositionally biased region" description="Polar residues" evidence="1">
    <location>
        <begin position="1"/>
        <end position="10"/>
    </location>
</feature>
<evidence type="ECO:0000313" key="2">
    <source>
        <dbReference type="EMBL" id="KAF9330453.1"/>
    </source>
</evidence>
<feature type="compositionally biased region" description="Low complexity" evidence="1">
    <location>
        <begin position="129"/>
        <end position="143"/>
    </location>
</feature>
<keyword evidence="3" id="KW-1185">Reference proteome</keyword>
<dbReference type="Proteomes" id="UP000696485">
    <property type="component" value="Unassembled WGS sequence"/>
</dbReference>
<gene>
    <name evidence="2" type="ORF">BG006_006578</name>
</gene>
<protein>
    <submittedName>
        <fullName evidence="2">Uncharacterized protein</fullName>
    </submittedName>
</protein>
<feature type="compositionally biased region" description="Polar residues" evidence="1">
    <location>
        <begin position="49"/>
        <end position="72"/>
    </location>
</feature>
<feature type="compositionally biased region" description="Basic and acidic residues" evidence="1">
    <location>
        <begin position="76"/>
        <end position="87"/>
    </location>
</feature>
<accession>A0A9P5SMD8</accession>
<proteinExistence type="predicted"/>
<feature type="compositionally biased region" description="Low complexity" evidence="1">
    <location>
        <begin position="91"/>
        <end position="104"/>
    </location>
</feature>
<feature type="compositionally biased region" description="Polar residues" evidence="1">
    <location>
        <begin position="108"/>
        <end position="128"/>
    </location>
</feature>
<feature type="region of interest" description="Disordered" evidence="1">
    <location>
        <begin position="1"/>
        <end position="146"/>
    </location>
</feature>
<organism evidence="2 3">
    <name type="scientific">Podila minutissima</name>
    <dbReference type="NCBI Taxonomy" id="64525"/>
    <lineage>
        <taxon>Eukaryota</taxon>
        <taxon>Fungi</taxon>
        <taxon>Fungi incertae sedis</taxon>
        <taxon>Mucoromycota</taxon>
        <taxon>Mortierellomycotina</taxon>
        <taxon>Mortierellomycetes</taxon>
        <taxon>Mortierellales</taxon>
        <taxon>Mortierellaceae</taxon>
        <taxon>Podila</taxon>
    </lineage>
</organism>
<sequence>MTMIGHNSRTMADKPNRGTTHSHSNVLGAPASSSFSSSSFAAGTKSTHRTSTLVRAANGSSGSDPTRFSSSTHHLHSADQYHGENHHQSHQKYQNHQNHQNQNHQSHRTSFSTRPDQALKTNHTNHVNHSSQPQSQSHAHASQEGQERIVRGVDKDGGLPSSSPVTADANFKAGMKLIQQAYEDRYQLLIDEANKWKWISEEQSVQMAAMAAELARVQESLGTLQKEMSQLETFRKAIVSMVDQHSGVSLTQLEQSILETIEADGEHVDAGYDVADADTSSFILDGDVESSFSPHQQKHDKEPLGSRGLRSAPVSTGTSRPRAATEVERTDDICQSCCLLVFNELNTFHVASGAGNTTTFGTFITHH</sequence>
<evidence type="ECO:0000256" key="1">
    <source>
        <dbReference type="SAM" id="MobiDB-lite"/>
    </source>
</evidence>
<comment type="caution">
    <text evidence="2">The sequence shown here is derived from an EMBL/GenBank/DDBJ whole genome shotgun (WGS) entry which is preliminary data.</text>
</comment>
<reference evidence="2" key="1">
    <citation type="journal article" date="2020" name="Fungal Divers.">
        <title>Resolving the Mortierellaceae phylogeny through synthesis of multi-gene phylogenetics and phylogenomics.</title>
        <authorList>
            <person name="Vandepol N."/>
            <person name="Liber J."/>
            <person name="Desiro A."/>
            <person name="Na H."/>
            <person name="Kennedy M."/>
            <person name="Barry K."/>
            <person name="Grigoriev I.V."/>
            <person name="Miller A.N."/>
            <person name="O'Donnell K."/>
            <person name="Stajich J.E."/>
            <person name="Bonito G."/>
        </authorList>
    </citation>
    <scope>NUCLEOTIDE SEQUENCE</scope>
    <source>
        <strain evidence="2">NVP1</strain>
    </source>
</reference>